<comment type="caution">
    <text evidence="2">The sequence shown here is derived from an EMBL/GenBank/DDBJ whole genome shotgun (WGS) entry which is preliminary data.</text>
</comment>
<gene>
    <name evidence="2" type="ORF">Acr_07g0015610</name>
</gene>
<feature type="region of interest" description="Disordered" evidence="1">
    <location>
        <begin position="161"/>
        <end position="180"/>
    </location>
</feature>
<organism evidence="2 3">
    <name type="scientific">Actinidia rufa</name>
    <dbReference type="NCBI Taxonomy" id="165716"/>
    <lineage>
        <taxon>Eukaryota</taxon>
        <taxon>Viridiplantae</taxon>
        <taxon>Streptophyta</taxon>
        <taxon>Embryophyta</taxon>
        <taxon>Tracheophyta</taxon>
        <taxon>Spermatophyta</taxon>
        <taxon>Magnoliopsida</taxon>
        <taxon>eudicotyledons</taxon>
        <taxon>Gunneridae</taxon>
        <taxon>Pentapetalae</taxon>
        <taxon>asterids</taxon>
        <taxon>Ericales</taxon>
        <taxon>Actinidiaceae</taxon>
        <taxon>Actinidia</taxon>
    </lineage>
</organism>
<sequence>MHDDAALARFRRDQGILNNVNIERPREHEVATMIEGNDDCILVQIWLIHQAGLLFPVSLLLKEGTPCSASDFLNMYNVVWPNCELDAYLYSGNPYLRLRNSQQPWSRQVTHSPDKDMKRRRMQSLAALNPFSYQVANCELPFPRGINQVRKRKMRKIVKRKFSKMPTGTSQPKDQTSNPLAELGRQVTVDDTAQDFKTYLVVAQATMLPCDVVKLKKEDVIKIVCIYDIDWNRASNYYVREAEDRAKTLHEGRLACLKERGVTSTMLQRKGVGNPTNWGRGRGATPAMLLVDAVAHMDATKKEVKKEAESEKSLENSLAERDDLTLARCSSSLENSLALDLRHLKLGARAV</sequence>
<evidence type="ECO:0000256" key="1">
    <source>
        <dbReference type="SAM" id="MobiDB-lite"/>
    </source>
</evidence>
<reference evidence="2 3" key="1">
    <citation type="submission" date="2019-07" db="EMBL/GenBank/DDBJ databases">
        <title>De Novo Assembly of kiwifruit Actinidia rufa.</title>
        <authorList>
            <person name="Sugita-Konishi S."/>
            <person name="Sato K."/>
            <person name="Mori E."/>
            <person name="Abe Y."/>
            <person name="Kisaki G."/>
            <person name="Hamano K."/>
            <person name="Suezawa K."/>
            <person name="Otani M."/>
            <person name="Fukuda T."/>
            <person name="Manabe T."/>
            <person name="Gomi K."/>
            <person name="Tabuchi M."/>
            <person name="Akimitsu K."/>
            <person name="Kataoka I."/>
        </authorList>
    </citation>
    <scope>NUCLEOTIDE SEQUENCE [LARGE SCALE GENOMIC DNA]</scope>
    <source>
        <strain evidence="3">cv. Fuchu</strain>
    </source>
</reference>
<evidence type="ECO:0000313" key="2">
    <source>
        <dbReference type="EMBL" id="GFY91365.1"/>
    </source>
</evidence>
<protein>
    <submittedName>
        <fullName evidence="2">Uncharacterized protein</fullName>
    </submittedName>
</protein>
<feature type="compositionally biased region" description="Polar residues" evidence="1">
    <location>
        <begin position="166"/>
        <end position="179"/>
    </location>
</feature>
<proteinExistence type="predicted"/>
<dbReference type="AlphaFoldDB" id="A0A7J0EY45"/>
<keyword evidence="3" id="KW-1185">Reference proteome</keyword>
<accession>A0A7J0EY45</accession>
<dbReference type="Proteomes" id="UP000585474">
    <property type="component" value="Unassembled WGS sequence"/>
</dbReference>
<dbReference type="OrthoDB" id="1750920at2759"/>
<evidence type="ECO:0000313" key="3">
    <source>
        <dbReference type="Proteomes" id="UP000585474"/>
    </source>
</evidence>
<dbReference type="EMBL" id="BJWL01000007">
    <property type="protein sequence ID" value="GFY91365.1"/>
    <property type="molecule type" value="Genomic_DNA"/>
</dbReference>
<name>A0A7J0EY45_9ERIC</name>